<comment type="caution">
    <text evidence="1">The sequence shown here is derived from an EMBL/GenBank/DDBJ whole genome shotgun (WGS) entry which is preliminary data.</text>
</comment>
<dbReference type="InterPro" id="IPR013382">
    <property type="entry name" value="CRISPR-assoc_prot_Cse2"/>
</dbReference>
<sequence>MRSDNKRIERLIIALEKHKDDRGVMADLKRGFSDSTADRTWPYLSKWGCDIVNDRERIIYQTVSAAYAVTKGCSTDKDNYNIGTVCRQLAIGDGRGDKKLKTFEARFRRLLTCSSVDEISGHLTGIIRAAAAKNIAINFKRLFKDLWYYSDNVKLEWASEYWKVEEP</sequence>
<organism evidence="1 2">
    <name type="scientific">Candidatus Scalindua rubra</name>
    <dbReference type="NCBI Taxonomy" id="1872076"/>
    <lineage>
        <taxon>Bacteria</taxon>
        <taxon>Pseudomonadati</taxon>
        <taxon>Planctomycetota</taxon>
        <taxon>Candidatus Brocadiia</taxon>
        <taxon>Candidatus Brocadiales</taxon>
        <taxon>Candidatus Scalinduaceae</taxon>
        <taxon>Candidatus Scalindua</taxon>
    </lineage>
</organism>
<proteinExistence type="predicted"/>
<name>A0A1E3X6G3_9BACT</name>
<reference evidence="1 2" key="1">
    <citation type="submission" date="2016-07" db="EMBL/GenBank/DDBJ databases">
        <title>Draft genome of Scalindua rubra, obtained from a brine-seawater interface in the Red Sea, sheds light on salt adaptation in anammox bacteria.</title>
        <authorList>
            <person name="Speth D.R."/>
            <person name="Lagkouvardos I."/>
            <person name="Wang Y."/>
            <person name="Qian P.-Y."/>
            <person name="Dutilh B.E."/>
            <person name="Jetten M.S."/>
        </authorList>
    </citation>
    <scope>NUCLEOTIDE SEQUENCE [LARGE SCALE GENOMIC DNA]</scope>
    <source>
        <strain evidence="1">BSI-1</strain>
    </source>
</reference>
<evidence type="ECO:0000313" key="1">
    <source>
        <dbReference type="EMBL" id="ODS31182.1"/>
    </source>
</evidence>
<dbReference type="Gene3D" id="1.10.520.40">
    <property type="entry name" value="CRISPR-associated protein Cse2"/>
    <property type="match status" value="1"/>
</dbReference>
<dbReference type="NCBIfam" id="TIGR02548">
    <property type="entry name" value="casB_cse2"/>
    <property type="match status" value="1"/>
</dbReference>
<accession>A0A1E3X6G3</accession>
<dbReference type="InterPro" id="IPR038287">
    <property type="entry name" value="Cse2_sf"/>
</dbReference>
<gene>
    <name evidence="1" type="ORF">SCARUB_03699</name>
</gene>
<evidence type="ECO:0000313" key="2">
    <source>
        <dbReference type="Proteomes" id="UP000094056"/>
    </source>
</evidence>
<dbReference type="Pfam" id="PF09485">
    <property type="entry name" value="CRISPR_Cse2"/>
    <property type="match status" value="1"/>
</dbReference>
<dbReference type="Proteomes" id="UP000094056">
    <property type="component" value="Unassembled WGS sequence"/>
</dbReference>
<protein>
    <submittedName>
        <fullName evidence="1">CRISPR-associated protein Cse2</fullName>
    </submittedName>
</protein>
<dbReference type="AlphaFoldDB" id="A0A1E3X6G3"/>
<dbReference type="EMBL" id="MAYW01000137">
    <property type="protein sequence ID" value="ODS31182.1"/>
    <property type="molecule type" value="Genomic_DNA"/>
</dbReference>